<dbReference type="EMBL" id="DTMF01000018">
    <property type="protein sequence ID" value="HGF32870.1"/>
    <property type="molecule type" value="Genomic_DNA"/>
</dbReference>
<sequence length="98" mass="11042">MEMRMRVNPSGGAAMVETPASASPGSTSRERNVFQKMLSEINNQQRRADIEVQKSLLGETDLHEAMLALEKVDLSLRLLVQVRNKLVQAYEELNRMAI</sequence>
<evidence type="ECO:0000256" key="3">
    <source>
        <dbReference type="ARBA" id="ARBA00023143"/>
    </source>
</evidence>
<reference evidence="7" key="1">
    <citation type="journal article" date="2020" name="mSystems">
        <title>Genome- and Community-Level Interaction Insights into Carbon Utilization and Element Cycling Functions of Hydrothermarchaeota in Hydrothermal Sediment.</title>
        <authorList>
            <person name="Zhou Z."/>
            <person name="Liu Y."/>
            <person name="Xu W."/>
            <person name="Pan J."/>
            <person name="Luo Z.H."/>
            <person name="Li M."/>
        </authorList>
    </citation>
    <scope>NUCLEOTIDE SEQUENCE [LARGE SCALE GENOMIC DNA]</scope>
    <source>
        <strain evidence="7">SpSt-897</strain>
    </source>
</reference>
<dbReference type="Pfam" id="PF02049">
    <property type="entry name" value="FliE"/>
    <property type="match status" value="1"/>
</dbReference>
<dbReference type="InterPro" id="IPR001624">
    <property type="entry name" value="FliE"/>
</dbReference>
<dbReference type="AlphaFoldDB" id="A0A7C3Z6R3"/>
<organism evidence="7">
    <name type="scientific">Desulfobacca acetoxidans</name>
    <dbReference type="NCBI Taxonomy" id="60893"/>
    <lineage>
        <taxon>Bacteria</taxon>
        <taxon>Pseudomonadati</taxon>
        <taxon>Thermodesulfobacteriota</taxon>
        <taxon>Desulfobaccia</taxon>
        <taxon>Desulfobaccales</taxon>
        <taxon>Desulfobaccaceae</taxon>
        <taxon>Desulfobacca</taxon>
    </lineage>
</organism>
<keyword evidence="7" id="KW-0966">Cell projection</keyword>
<dbReference type="GO" id="GO:0009425">
    <property type="term" value="C:bacterial-type flagellum basal body"/>
    <property type="evidence" value="ECO:0007669"/>
    <property type="project" value="UniProtKB-SubCell"/>
</dbReference>
<dbReference type="GO" id="GO:0003774">
    <property type="term" value="F:cytoskeletal motor activity"/>
    <property type="evidence" value="ECO:0007669"/>
    <property type="project" value="InterPro"/>
</dbReference>
<evidence type="ECO:0000256" key="2">
    <source>
        <dbReference type="ARBA" id="ARBA00009272"/>
    </source>
</evidence>
<comment type="similarity">
    <text evidence="2 4">Belongs to the FliE family.</text>
</comment>
<evidence type="ECO:0000256" key="4">
    <source>
        <dbReference type="HAMAP-Rule" id="MF_00724"/>
    </source>
</evidence>
<gene>
    <name evidence="4 7" type="primary">fliE</name>
    <name evidence="7" type="ORF">ENW96_00575</name>
</gene>
<keyword evidence="7" id="KW-0969">Cilium</keyword>
<evidence type="ECO:0000256" key="6">
    <source>
        <dbReference type="SAM" id="MobiDB-lite"/>
    </source>
</evidence>
<accession>A0A7C3Z6R3</accession>
<dbReference type="PANTHER" id="PTHR34653">
    <property type="match status" value="1"/>
</dbReference>
<evidence type="ECO:0000256" key="5">
    <source>
        <dbReference type="NCBIfam" id="TIGR00205"/>
    </source>
</evidence>
<feature type="region of interest" description="Disordered" evidence="6">
    <location>
        <begin position="1"/>
        <end position="29"/>
    </location>
</feature>
<dbReference type="GO" id="GO:0005198">
    <property type="term" value="F:structural molecule activity"/>
    <property type="evidence" value="ECO:0007669"/>
    <property type="project" value="UniProtKB-UniRule"/>
</dbReference>
<comment type="subcellular location">
    <subcellularLocation>
        <location evidence="1 4">Bacterial flagellum basal body</location>
    </subcellularLocation>
</comment>
<protein>
    <recommendedName>
        <fullName evidence="4 5">Flagellar hook-basal body complex protein FliE</fullName>
    </recommendedName>
</protein>
<name>A0A7C3Z6R3_9BACT</name>
<keyword evidence="3 4" id="KW-0975">Bacterial flagellum</keyword>
<dbReference type="HAMAP" id="MF_00724">
    <property type="entry name" value="FliE"/>
    <property type="match status" value="1"/>
</dbReference>
<dbReference type="GO" id="GO:0071973">
    <property type="term" value="P:bacterial-type flagellum-dependent cell motility"/>
    <property type="evidence" value="ECO:0007669"/>
    <property type="project" value="InterPro"/>
</dbReference>
<comment type="caution">
    <text evidence="7">The sequence shown here is derived from an EMBL/GenBank/DDBJ whole genome shotgun (WGS) entry which is preliminary data.</text>
</comment>
<evidence type="ECO:0000256" key="1">
    <source>
        <dbReference type="ARBA" id="ARBA00004117"/>
    </source>
</evidence>
<evidence type="ECO:0000313" key="7">
    <source>
        <dbReference type="EMBL" id="HGF32870.1"/>
    </source>
</evidence>
<dbReference type="PRINTS" id="PR01006">
    <property type="entry name" value="FLGHOOKFLIE"/>
</dbReference>
<keyword evidence="7" id="KW-0282">Flagellum</keyword>
<proteinExistence type="inferred from homology"/>
<dbReference type="NCBIfam" id="TIGR00205">
    <property type="entry name" value="fliE"/>
    <property type="match status" value="1"/>
</dbReference>
<dbReference type="PANTHER" id="PTHR34653:SF1">
    <property type="entry name" value="FLAGELLAR HOOK-BASAL BODY COMPLEX PROTEIN FLIE"/>
    <property type="match status" value="1"/>
</dbReference>